<dbReference type="Proteomes" id="UP000001803">
    <property type="component" value="Chromosome"/>
</dbReference>
<organism evidence="2 3">
    <name type="scientific">Brachyspira hyodysenteriae (strain ATCC 49526 / WA1)</name>
    <dbReference type="NCBI Taxonomy" id="565034"/>
    <lineage>
        <taxon>Bacteria</taxon>
        <taxon>Pseudomonadati</taxon>
        <taxon>Spirochaetota</taxon>
        <taxon>Spirochaetia</taxon>
        <taxon>Brachyspirales</taxon>
        <taxon>Brachyspiraceae</taxon>
        <taxon>Brachyspira</taxon>
    </lineage>
</organism>
<gene>
    <name evidence="2" type="primary">rimL</name>
    <name evidence="2" type="ordered locus">BHWA1_02521</name>
</gene>
<dbReference type="SUPFAM" id="SSF55729">
    <property type="entry name" value="Acyl-CoA N-acyltransferases (Nat)"/>
    <property type="match status" value="1"/>
</dbReference>
<evidence type="ECO:0000259" key="1">
    <source>
        <dbReference type="PROSITE" id="PS51186"/>
    </source>
</evidence>
<dbReference type="PROSITE" id="PS51186">
    <property type="entry name" value="GNAT"/>
    <property type="match status" value="1"/>
</dbReference>
<dbReference type="InterPro" id="IPR000182">
    <property type="entry name" value="GNAT_dom"/>
</dbReference>
<feature type="domain" description="N-acetyltransferase" evidence="1">
    <location>
        <begin position="18"/>
        <end position="185"/>
    </location>
</feature>
<sequence>MKKIMKHKGTIQLESERLLLRRFKIEDAKDMYNNWASDDEVTKYLIWQTHDSIDKTKLILTEWTNQYCYKDFYQWAIVLKENNFLIGSIAVVDMNDSIDMISIGYCISKKYWHKGITSEALSILIKFFFEEVEVNRIEAKHNINNPNSGKVMLKCGLKKEGVLRSIYKDNTGLADAAIYSILKNEYFN</sequence>
<dbReference type="KEGG" id="bhy:BHWA1_02521"/>
<dbReference type="PANTHER" id="PTHR43792">
    <property type="entry name" value="GNAT FAMILY, PUTATIVE (AFU_ORTHOLOGUE AFUA_3G00765)-RELATED-RELATED"/>
    <property type="match status" value="1"/>
</dbReference>
<evidence type="ECO:0000313" key="3">
    <source>
        <dbReference type="Proteomes" id="UP000001803"/>
    </source>
</evidence>
<dbReference type="AlphaFoldDB" id="A0A3B6VI58"/>
<accession>A0A3B6VI58</accession>
<dbReference type="Pfam" id="PF13302">
    <property type="entry name" value="Acetyltransf_3"/>
    <property type="match status" value="1"/>
</dbReference>
<dbReference type="InterPro" id="IPR051531">
    <property type="entry name" value="N-acetyltransferase"/>
</dbReference>
<dbReference type="Gene3D" id="3.40.630.30">
    <property type="match status" value="1"/>
</dbReference>
<name>A0A3B6VI58_BRAHW</name>
<dbReference type="InterPro" id="IPR016181">
    <property type="entry name" value="Acyl_CoA_acyltransferase"/>
</dbReference>
<evidence type="ECO:0000313" key="2">
    <source>
        <dbReference type="EMBL" id="ACN84974.1"/>
    </source>
</evidence>
<dbReference type="PANTHER" id="PTHR43792:SF1">
    <property type="entry name" value="N-ACETYLTRANSFERASE DOMAIN-CONTAINING PROTEIN"/>
    <property type="match status" value="1"/>
</dbReference>
<protein>
    <submittedName>
        <fullName evidence="2">Acetyltransferase, RimL family</fullName>
    </submittedName>
</protein>
<proteinExistence type="predicted"/>
<reference evidence="2 3" key="1">
    <citation type="journal article" date="2009" name="PLoS ONE">
        <title>Genome sequence of the pathogenic intestinal spirochete Brachyspira hyodysenteriae reveals adaptations to its lifestyle in the porcine large intestine.</title>
        <authorList>
            <person name="Bellgard M.I."/>
            <person name="Wanchanthuek P."/>
            <person name="La T."/>
            <person name="Ryan K."/>
            <person name="Moolhuijzen P."/>
            <person name="Albertyn Z."/>
            <person name="Shaban B."/>
            <person name="Motro Y."/>
            <person name="Dunn D.S."/>
            <person name="Schibeci D."/>
            <person name="Hunter A."/>
            <person name="Barrero R."/>
            <person name="Phillips N.D."/>
            <person name="Hampson D.J."/>
        </authorList>
    </citation>
    <scope>NUCLEOTIDE SEQUENCE [LARGE SCALE GENOMIC DNA]</scope>
    <source>
        <strain evidence="3">ATCC 49526 / WA1</strain>
    </source>
</reference>
<dbReference type="STRING" id="565034.BHWA1_02521"/>
<dbReference type="EMBL" id="CP001357">
    <property type="protein sequence ID" value="ACN84974.1"/>
    <property type="molecule type" value="Genomic_DNA"/>
</dbReference>
<dbReference type="GO" id="GO:0016747">
    <property type="term" value="F:acyltransferase activity, transferring groups other than amino-acyl groups"/>
    <property type="evidence" value="ECO:0007669"/>
    <property type="project" value="InterPro"/>
</dbReference>
<keyword evidence="3" id="KW-1185">Reference proteome</keyword>